<feature type="coiled-coil region" evidence="1">
    <location>
        <begin position="82"/>
        <end position="113"/>
    </location>
</feature>
<proteinExistence type="predicted"/>
<sequence>MIDKFLKNILLKIDKNSIYEYVIYNDEMTFMIDDIIEIESCWYDIELMFGYYKESPFFLSGEVISERENGCLAIIKSTDVVKENLKMLMEMSKKEMERAYNELKNNMTNSFEINWEFLNKLKVFYLRTVQFNRNILLFC</sequence>
<comment type="caution">
    <text evidence="2">The sequence shown here is derived from an EMBL/GenBank/DDBJ whole genome shotgun (WGS) entry which is preliminary data.</text>
</comment>
<reference evidence="2 3" key="1">
    <citation type="submission" date="2018-03" db="EMBL/GenBank/DDBJ databases">
        <title>The uncultured portion of the human microbiome is neutrally assembled.</title>
        <authorList>
            <person name="Jeraldo P."/>
            <person name="Boardman L."/>
            <person name="White B.A."/>
            <person name="Nelson H."/>
            <person name="Goldenfeld N."/>
            <person name="Chia N."/>
        </authorList>
    </citation>
    <scope>NUCLEOTIDE SEQUENCE [LARGE SCALE GENOMIC DNA]</scope>
    <source>
        <strain evidence="2">CIM:MAG 903</strain>
    </source>
</reference>
<dbReference type="Proteomes" id="UP000246114">
    <property type="component" value="Unassembled WGS sequence"/>
</dbReference>
<evidence type="ECO:0000313" key="2">
    <source>
        <dbReference type="EMBL" id="PWL53132.1"/>
    </source>
</evidence>
<evidence type="ECO:0000313" key="3">
    <source>
        <dbReference type="Proteomes" id="UP000246114"/>
    </source>
</evidence>
<evidence type="ECO:0000256" key="1">
    <source>
        <dbReference type="SAM" id="Coils"/>
    </source>
</evidence>
<dbReference type="EMBL" id="QAMZ01000042">
    <property type="protein sequence ID" value="PWL53132.1"/>
    <property type="molecule type" value="Genomic_DNA"/>
</dbReference>
<accession>A0A316M3P9</accession>
<protein>
    <submittedName>
        <fullName evidence="2">Uncharacterized protein</fullName>
    </submittedName>
</protein>
<keyword evidence="1" id="KW-0175">Coiled coil</keyword>
<gene>
    <name evidence="2" type="ORF">DBY38_08585</name>
</gene>
<organism evidence="2 3">
    <name type="scientific">Clostridium cadaveris</name>
    <dbReference type="NCBI Taxonomy" id="1529"/>
    <lineage>
        <taxon>Bacteria</taxon>
        <taxon>Bacillati</taxon>
        <taxon>Bacillota</taxon>
        <taxon>Clostridia</taxon>
        <taxon>Eubacteriales</taxon>
        <taxon>Clostridiaceae</taxon>
        <taxon>Clostridium</taxon>
    </lineage>
</organism>
<dbReference type="AlphaFoldDB" id="A0A316M3P9"/>
<name>A0A316M3P9_9CLOT</name>